<evidence type="ECO:0000313" key="2">
    <source>
        <dbReference type="Proteomes" id="UP001597413"/>
    </source>
</evidence>
<comment type="caution">
    <text evidence="1">The sequence shown here is derived from an EMBL/GenBank/DDBJ whole genome shotgun (WGS) entry which is preliminary data.</text>
</comment>
<dbReference type="EMBL" id="JBHUIX010000004">
    <property type="protein sequence ID" value="MFD2173330.1"/>
    <property type="molecule type" value="Genomic_DNA"/>
</dbReference>
<proteinExistence type="predicted"/>
<name>A0ABW5A6Z2_9RHOB</name>
<dbReference type="RefSeq" id="WP_377387712.1">
    <property type="nucleotide sequence ID" value="NZ_JBHUIX010000004.1"/>
</dbReference>
<evidence type="ECO:0000313" key="1">
    <source>
        <dbReference type="EMBL" id="MFD2173330.1"/>
    </source>
</evidence>
<sequence length="252" mass="26238">MLGLGLGGFGLDARRVAQPWSPASMAGLLAWYDPSDLSTLWQDAEMTTPITASGQPVGAIRDKSGNGHHLTQATASRRPMYQASGGRHWLQSDGVDDALGIASRYGLGANPALSITAGMRWLGSEADGRLLSIGYGATGNLSVGTGTSGSAWRHSNGNTIFGTPTAGLDVLATWAREADVAYGAEQFWRNGVPQAITFSAVTALPSSTDANTTAFSFGAANYLTARLYGMIIANARLPQAETWMAAKSGVTP</sequence>
<organism evidence="1 2">
    <name type="scientific">Rhodobacter lacus</name>
    <dbReference type="NCBI Taxonomy" id="1641972"/>
    <lineage>
        <taxon>Bacteria</taxon>
        <taxon>Pseudomonadati</taxon>
        <taxon>Pseudomonadota</taxon>
        <taxon>Alphaproteobacteria</taxon>
        <taxon>Rhodobacterales</taxon>
        <taxon>Rhodobacter group</taxon>
        <taxon>Rhodobacter</taxon>
    </lineage>
</organism>
<gene>
    <name evidence="1" type="ORF">ACFSM0_04400</name>
</gene>
<keyword evidence="2" id="KW-1185">Reference proteome</keyword>
<dbReference type="Proteomes" id="UP001597413">
    <property type="component" value="Unassembled WGS sequence"/>
</dbReference>
<accession>A0ABW5A6Z2</accession>
<evidence type="ECO:0008006" key="3">
    <source>
        <dbReference type="Google" id="ProtNLM"/>
    </source>
</evidence>
<reference evidence="2" key="1">
    <citation type="journal article" date="2019" name="Int. J. Syst. Evol. Microbiol.">
        <title>The Global Catalogue of Microorganisms (GCM) 10K type strain sequencing project: providing services to taxonomists for standard genome sequencing and annotation.</title>
        <authorList>
            <consortium name="The Broad Institute Genomics Platform"/>
            <consortium name="The Broad Institute Genome Sequencing Center for Infectious Disease"/>
            <person name="Wu L."/>
            <person name="Ma J."/>
        </authorList>
    </citation>
    <scope>NUCLEOTIDE SEQUENCE [LARGE SCALE GENOMIC DNA]</scope>
    <source>
        <strain evidence="2">CCUG 55131</strain>
    </source>
</reference>
<protein>
    <recommendedName>
        <fullName evidence="3">Autotransporter domain-containing protein</fullName>
    </recommendedName>
</protein>